<gene>
    <name evidence="3" type="ORF">SO802_022867</name>
</gene>
<dbReference type="EMBL" id="JAZDWU010000008">
    <property type="protein sequence ID" value="KAK9993164.1"/>
    <property type="molecule type" value="Genomic_DNA"/>
</dbReference>
<dbReference type="PROSITE" id="PS51375">
    <property type="entry name" value="PPR"/>
    <property type="match status" value="1"/>
</dbReference>
<dbReference type="PANTHER" id="PTHR47926">
    <property type="entry name" value="PENTATRICOPEPTIDE REPEAT-CONTAINING PROTEIN"/>
    <property type="match status" value="1"/>
</dbReference>
<evidence type="ECO:0000313" key="3">
    <source>
        <dbReference type="EMBL" id="KAK9993164.1"/>
    </source>
</evidence>
<dbReference type="NCBIfam" id="TIGR00756">
    <property type="entry name" value="PPR"/>
    <property type="match status" value="2"/>
</dbReference>
<evidence type="ECO:0000256" key="1">
    <source>
        <dbReference type="ARBA" id="ARBA00022737"/>
    </source>
</evidence>
<accession>A0AAW2C7R2</accession>
<dbReference type="PANTHER" id="PTHR47926:SF467">
    <property type="entry name" value="REPEAT-CONTAINING PROTEIN, PUTATIVE-RELATED"/>
    <property type="match status" value="1"/>
</dbReference>
<dbReference type="GO" id="GO:0003723">
    <property type="term" value="F:RNA binding"/>
    <property type="evidence" value="ECO:0007669"/>
    <property type="project" value="InterPro"/>
</dbReference>
<evidence type="ECO:0000256" key="2">
    <source>
        <dbReference type="PROSITE-ProRule" id="PRU00708"/>
    </source>
</evidence>
<protein>
    <recommendedName>
        <fullName evidence="5">Pentatricopeptide repeat-containing protein</fullName>
    </recommendedName>
</protein>
<comment type="caution">
    <text evidence="3">The sequence shown here is derived from an EMBL/GenBank/DDBJ whole genome shotgun (WGS) entry which is preliminary data.</text>
</comment>
<evidence type="ECO:0008006" key="5">
    <source>
        <dbReference type="Google" id="ProtNLM"/>
    </source>
</evidence>
<dbReference type="Pfam" id="PF13041">
    <property type="entry name" value="PPR_2"/>
    <property type="match status" value="1"/>
</dbReference>
<organism evidence="3 4">
    <name type="scientific">Lithocarpus litseifolius</name>
    <dbReference type="NCBI Taxonomy" id="425828"/>
    <lineage>
        <taxon>Eukaryota</taxon>
        <taxon>Viridiplantae</taxon>
        <taxon>Streptophyta</taxon>
        <taxon>Embryophyta</taxon>
        <taxon>Tracheophyta</taxon>
        <taxon>Spermatophyta</taxon>
        <taxon>Magnoliopsida</taxon>
        <taxon>eudicotyledons</taxon>
        <taxon>Gunneridae</taxon>
        <taxon>Pentapetalae</taxon>
        <taxon>rosids</taxon>
        <taxon>fabids</taxon>
        <taxon>Fagales</taxon>
        <taxon>Fagaceae</taxon>
        <taxon>Lithocarpus</taxon>
    </lineage>
</organism>
<keyword evidence="4" id="KW-1185">Reference proteome</keyword>
<dbReference type="AlphaFoldDB" id="A0AAW2C7R2"/>
<name>A0AAW2C7R2_9ROSI</name>
<dbReference type="InterPro" id="IPR046960">
    <property type="entry name" value="PPR_At4g14850-like_plant"/>
</dbReference>
<dbReference type="InterPro" id="IPR002885">
    <property type="entry name" value="PPR_rpt"/>
</dbReference>
<dbReference type="GO" id="GO:0009451">
    <property type="term" value="P:RNA modification"/>
    <property type="evidence" value="ECO:0007669"/>
    <property type="project" value="InterPro"/>
</dbReference>
<evidence type="ECO:0000313" key="4">
    <source>
        <dbReference type="Proteomes" id="UP001459277"/>
    </source>
</evidence>
<sequence length="136" mass="15181">MVVGYKSVGDLEEAKRLFNEMPQRNVASWNAIIFGLVKLGDLKGARRMFNEMPVRNVVSYSTMIDGYAKAGDMASVRFKGCKVKPDEFVMVNLMSACSQIGNLELAKWVDSYVSRSTMDIQQPHVVAALVDKNAKR</sequence>
<keyword evidence="1" id="KW-0677">Repeat</keyword>
<proteinExistence type="predicted"/>
<feature type="repeat" description="PPR" evidence="2">
    <location>
        <begin position="25"/>
        <end position="59"/>
    </location>
</feature>
<reference evidence="3 4" key="1">
    <citation type="submission" date="2024-01" db="EMBL/GenBank/DDBJ databases">
        <title>A telomere-to-telomere, gap-free genome of sweet tea (Lithocarpus litseifolius).</title>
        <authorList>
            <person name="Zhou J."/>
        </authorList>
    </citation>
    <scope>NUCLEOTIDE SEQUENCE [LARGE SCALE GENOMIC DNA]</scope>
    <source>
        <strain evidence="3">Zhou-2022a</strain>
        <tissue evidence="3">Leaf</tissue>
    </source>
</reference>
<dbReference type="InterPro" id="IPR011990">
    <property type="entry name" value="TPR-like_helical_dom_sf"/>
</dbReference>
<dbReference type="Proteomes" id="UP001459277">
    <property type="component" value="Unassembled WGS sequence"/>
</dbReference>
<dbReference type="Gene3D" id="1.25.40.10">
    <property type="entry name" value="Tetratricopeptide repeat domain"/>
    <property type="match status" value="1"/>
</dbReference>